<name>A0A7T8KLM3_CALRO</name>
<dbReference type="EMBL" id="CP045891">
    <property type="protein sequence ID" value="QQP58199.1"/>
    <property type="molecule type" value="Genomic_DNA"/>
</dbReference>
<proteinExistence type="predicted"/>
<protein>
    <submittedName>
        <fullName evidence="1">Uncharacterized protein</fullName>
    </submittedName>
</protein>
<sequence>MPDQVSPTKKAKATSAYDSMLDNMGSFLSEFDVEYNDELAIQGLMTTASEEEIYVTSFTS</sequence>
<accession>A0A7T8KLM3</accession>
<gene>
    <name evidence="1" type="ORF">FKW44_003433</name>
</gene>
<organism evidence="1 2">
    <name type="scientific">Caligus rogercresseyi</name>
    <name type="common">Sea louse</name>
    <dbReference type="NCBI Taxonomy" id="217165"/>
    <lineage>
        <taxon>Eukaryota</taxon>
        <taxon>Metazoa</taxon>
        <taxon>Ecdysozoa</taxon>
        <taxon>Arthropoda</taxon>
        <taxon>Crustacea</taxon>
        <taxon>Multicrustacea</taxon>
        <taxon>Hexanauplia</taxon>
        <taxon>Copepoda</taxon>
        <taxon>Siphonostomatoida</taxon>
        <taxon>Caligidae</taxon>
        <taxon>Caligus</taxon>
    </lineage>
</organism>
<evidence type="ECO:0000313" key="1">
    <source>
        <dbReference type="EMBL" id="QQP58199.1"/>
    </source>
</evidence>
<dbReference type="AlphaFoldDB" id="A0A7T8KLM3"/>
<evidence type="ECO:0000313" key="2">
    <source>
        <dbReference type="Proteomes" id="UP000595437"/>
    </source>
</evidence>
<reference evidence="2" key="1">
    <citation type="submission" date="2021-01" db="EMBL/GenBank/DDBJ databases">
        <title>Caligus Genome Assembly.</title>
        <authorList>
            <person name="Gallardo-Escarate C."/>
        </authorList>
    </citation>
    <scope>NUCLEOTIDE SEQUENCE [LARGE SCALE GENOMIC DNA]</scope>
</reference>
<dbReference type="Proteomes" id="UP000595437">
    <property type="component" value="Chromosome 2"/>
</dbReference>
<keyword evidence="2" id="KW-1185">Reference proteome</keyword>